<feature type="region of interest" description="Disordered" evidence="1">
    <location>
        <begin position="1"/>
        <end position="207"/>
    </location>
</feature>
<dbReference type="AlphaFoldDB" id="A0A409YG50"/>
<feature type="compositionally biased region" description="Basic residues" evidence="1">
    <location>
        <begin position="166"/>
        <end position="180"/>
    </location>
</feature>
<dbReference type="EMBL" id="NHTK01001200">
    <property type="protein sequence ID" value="PPR01945.1"/>
    <property type="molecule type" value="Genomic_DNA"/>
</dbReference>
<reference evidence="2 3" key="1">
    <citation type="journal article" date="2018" name="Evol. Lett.">
        <title>Horizontal gene cluster transfer increased hallucinogenic mushroom diversity.</title>
        <authorList>
            <person name="Reynolds H.T."/>
            <person name="Vijayakumar V."/>
            <person name="Gluck-Thaler E."/>
            <person name="Korotkin H.B."/>
            <person name="Matheny P.B."/>
            <person name="Slot J.C."/>
        </authorList>
    </citation>
    <scope>NUCLEOTIDE SEQUENCE [LARGE SCALE GENOMIC DNA]</scope>
    <source>
        <strain evidence="2 3">2629</strain>
    </source>
</reference>
<evidence type="ECO:0000313" key="2">
    <source>
        <dbReference type="EMBL" id="PPR01945.1"/>
    </source>
</evidence>
<gene>
    <name evidence="2" type="ORF">CVT24_001303</name>
</gene>
<feature type="compositionally biased region" description="Polar residues" evidence="1">
    <location>
        <begin position="133"/>
        <end position="155"/>
    </location>
</feature>
<keyword evidence="3" id="KW-1185">Reference proteome</keyword>
<evidence type="ECO:0000256" key="1">
    <source>
        <dbReference type="SAM" id="MobiDB-lite"/>
    </source>
</evidence>
<accession>A0A409YG50</accession>
<organism evidence="2 3">
    <name type="scientific">Panaeolus cyanescens</name>
    <dbReference type="NCBI Taxonomy" id="181874"/>
    <lineage>
        <taxon>Eukaryota</taxon>
        <taxon>Fungi</taxon>
        <taxon>Dikarya</taxon>
        <taxon>Basidiomycota</taxon>
        <taxon>Agaricomycotina</taxon>
        <taxon>Agaricomycetes</taxon>
        <taxon>Agaricomycetidae</taxon>
        <taxon>Agaricales</taxon>
        <taxon>Agaricineae</taxon>
        <taxon>Galeropsidaceae</taxon>
        <taxon>Panaeolus</taxon>
    </lineage>
</organism>
<dbReference type="Proteomes" id="UP000284842">
    <property type="component" value="Unassembled WGS sequence"/>
</dbReference>
<comment type="caution">
    <text evidence="2">The sequence shown here is derived from an EMBL/GenBank/DDBJ whole genome shotgun (WGS) entry which is preliminary data.</text>
</comment>
<dbReference type="InParanoid" id="A0A409YG50"/>
<protein>
    <submittedName>
        <fullName evidence="2">Uncharacterized protein</fullName>
    </submittedName>
</protein>
<proteinExistence type="predicted"/>
<evidence type="ECO:0000313" key="3">
    <source>
        <dbReference type="Proteomes" id="UP000284842"/>
    </source>
</evidence>
<feature type="compositionally biased region" description="Low complexity" evidence="1">
    <location>
        <begin position="181"/>
        <end position="205"/>
    </location>
</feature>
<sequence length="430" mass="47059">MDSTKGDKSPPNSPRHTRDSIRRLLTTTRRKLRDKAREAPQEPLDGGNIPPSGRDLGGQSLRHRQDLISPDPMTRIEIKTEETEDWLPNTPAGGYTIPSGSTLGVPNAIHGPQAGLDDKGVMRLRQTPDGDTGTLNRSRAFQTASNGENESNLPSNEDPPGAPIRNRPRSKKPKKARANRPHPYNGTQASTSTSNTPSTAQQSSAVSRSLDIGFISNSETKGRRQLMAIAQRLRRDPAYADSIGHLNCTFSNGGYISTSPILGGERSSSVLPISPSTATLNTLLSLRNVHTVTFNNLGDITPEDEDSSWDSTPPGVFSKENFLHRYLSIKSKKIQSLDTRIRLNVSVLVLKAYGGVPLSSILLSPTLRSLTLERCTIRRYTMPMKSRVAEGFKLNKFVSICTTGIPRELLKGCSNLKEGDIHIDEDSTFQ</sequence>
<name>A0A409YG50_9AGAR</name>